<organism evidence="1 2">
    <name type="scientific">Bowmanella dokdonensis</name>
    <dbReference type="NCBI Taxonomy" id="751969"/>
    <lineage>
        <taxon>Bacteria</taxon>
        <taxon>Pseudomonadati</taxon>
        <taxon>Pseudomonadota</taxon>
        <taxon>Gammaproteobacteria</taxon>
        <taxon>Alteromonadales</taxon>
        <taxon>Alteromonadaceae</taxon>
        <taxon>Bowmanella</taxon>
    </lineage>
</organism>
<accession>A0A939IM05</accession>
<dbReference type="InterPro" id="IPR005564">
    <property type="entry name" value="Major_capsid_GpE"/>
</dbReference>
<proteinExistence type="predicted"/>
<reference evidence="1" key="1">
    <citation type="submission" date="2021-03" db="EMBL/GenBank/DDBJ databases">
        <title>novel species isolated from a fishpond in China.</title>
        <authorList>
            <person name="Lu H."/>
            <person name="Cai Z."/>
        </authorList>
    </citation>
    <scope>NUCLEOTIDE SEQUENCE</scope>
    <source>
        <strain evidence="1">JCM 30855</strain>
    </source>
</reference>
<dbReference type="InterPro" id="IPR053738">
    <property type="entry name" value="Lambda_capsid_assembly"/>
</dbReference>
<sequence length="310" mass="34325">MNRNDIRVVDKVLSKIVLGFSHPAMVGHELFPRVFVPQKAGKIIQFGKEGFRLMNTRRAPGTNTKRITVGYEAGNYSTTNNALDAVIPFEWLHDAAMLPNVNLKIQATNTVMHIEGNNLENEQAQLARDASKYSASNKVTLSGTDQWSDYANSDPIGDVKAARAAIRAKTGQYPNKMVIPVQVHEILCEHPKMLAKLSNNERKILAVADYQEIFQVKKVVIAGSIVTDADEEFVDLWGRDVILAVVPEAVTTHHQPSFGYTYTLEGHPNVEQFWVDRAIKSWVGGVDYERAPLLTGIESGFLIQNAVAAA</sequence>
<dbReference type="Proteomes" id="UP000664654">
    <property type="component" value="Unassembled WGS sequence"/>
</dbReference>
<keyword evidence="2" id="KW-1185">Reference proteome</keyword>
<gene>
    <name evidence="1" type="ORF">J0A66_05985</name>
</gene>
<dbReference type="AlphaFoldDB" id="A0A939IM05"/>
<dbReference type="Gene3D" id="3.90.1690.10">
    <property type="entry name" value="phage-related protein like domain"/>
    <property type="match status" value="1"/>
</dbReference>
<name>A0A939IM05_9ALTE</name>
<dbReference type="RefSeq" id="WP_206572896.1">
    <property type="nucleotide sequence ID" value="NZ_JAFKCV010000003.1"/>
</dbReference>
<evidence type="ECO:0000313" key="1">
    <source>
        <dbReference type="EMBL" id="MBN7824773.1"/>
    </source>
</evidence>
<evidence type="ECO:0000313" key="2">
    <source>
        <dbReference type="Proteomes" id="UP000664654"/>
    </source>
</evidence>
<dbReference type="EMBL" id="JAFKCV010000003">
    <property type="protein sequence ID" value="MBN7824773.1"/>
    <property type="molecule type" value="Genomic_DNA"/>
</dbReference>
<comment type="caution">
    <text evidence="1">The sequence shown here is derived from an EMBL/GenBank/DDBJ whole genome shotgun (WGS) entry which is preliminary data.</text>
</comment>
<protein>
    <submittedName>
        <fullName evidence="1">Major capsid protein</fullName>
    </submittedName>
</protein>
<dbReference type="Pfam" id="PF03864">
    <property type="entry name" value="Phage_cap_E"/>
    <property type="match status" value="1"/>
</dbReference>